<dbReference type="Pfam" id="PF13510">
    <property type="entry name" value="Fer2_4"/>
    <property type="match status" value="1"/>
</dbReference>
<dbReference type="PROSITE" id="PS51085">
    <property type="entry name" value="2FE2S_FER_2"/>
    <property type="match status" value="1"/>
</dbReference>
<dbReference type="PROSITE" id="PS00642">
    <property type="entry name" value="COMPLEX1_75K_2"/>
    <property type="match status" value="1"/>
</dbReference>
<dbReference type="EC" id="7.1.1.-" evidence="13"/>
<dbReference type="GO" id="GO:0051539">
    <property type="term" value="F:4 iron, 4 sulfur cluster binding"/>
    <property type="evidence" value="ECO:0007669"/>
    <property type="project" value="UniProtKB-KW"/>
</dbReference>
<dbReference type="Gene3D" id="3.40.228.10">
    <property type="entry name" value="Dimethylsulfoxide Reductase, domain 2"/>
    <property type="match status" value="1"/>
</dbReference>
<evidence type="ECO:0000256" key="13">
    <source>
        <dbReference type="RuleBase" id="RU003525"/>
    </source>
</evidence>
<keyword evidence="4 13" id="KW-0001">2Fe-2S</keyword>
<evidence type="ECO:0000256" key="9">
    <source>
        <dbReference type="ARBA" id="ARBA00023014"/>
    </source>
</evidence>
<evidence type="ECO:0000256" key="2">
    <source>
        <dbReference type="ARBA" id="ARBA00005404"/>
    </source>
</evidence>
<evidence type="ECO:0000256" key="7">
    <source>
        <dbReference type="ARBA" id="ARBA00022967"/>
    </source>
</evidence>
<dbReference type="Gene3D" id="3.10.20.740">
    <property type="match status" value="1"/>
</dbReference>
<evidence type="ECO:0000256" key="5">
    <source>
        <dbReference type="ARBA" id="ARBA00022719"/>
    </source>
</evidence>
<evidence type="ECO:0000256" key="3">
    <source>
        <dbReference type="ARBA" id="ARBA00022485"/>
    </source>
</evidence>
<comment type="function">
    <text evidence="13">NDH-1 shuttles electrons from NADH, via FMN and iron-sulfur (Fe-S) centers, to quinones in the respiratory chain. Couples the redox reaction to proton translocation (for every two electrons transferred, four hydrogen ions are translocated across the cytoplasmic membrane), and thus conserves the redox energy in a proton gradient.</text>
</comment>
<dbReference type="Pfam" id="PF01568">
    <property type="entry name" value="Molydop_binding"/>
    <property type="match status" value="1"/>
</dbReference>
<dbReference type="InterPro" id="IPR001041">
    <property type="entry name" value="2Fe-2S_ferredoxin-type"/>
</dbReference>
<dbReference type="SUPFAM" id="SSF54862">
    <property type="entry name" value="4Fe-4S ferredoxins"/>
    <property type="match status" value="1"/>
</dbReference>
<evidence type="ECO:0000259" key="14">
    <source>
        <dbReference type="PROSITE" id="PS51085"/>
    </source>
</evidence>
<dbReference type="FunFam" id="2.20.25.90:FF:000002">
    <property type="entry name" value="NADH-quinone oxidoreductase"/>
    <property type="match status" value="1"/>
</dbReference>
<evidence type="ECO:0000256" key="6">
    <source>
        <dbReference type="ARBA" id="ARBA00022723"/>
    </source>
</evidence>
<evidence type="ECO:0000256" key="12">
    <source>
        <dbReference type="ARBA" id="ARBA00058530"/>
    </source>
</evidence>
<dbReference type="GO" id="GO:0008137">
    <property type="term" value="F:NADH dehydrogenase (ubiquinone) activity"/>
    <property type="evidence" value="ECO:0007669"/>
    <property type="project" value="UniProtKB-UniRule"/>
</dbReference>
<keyword evidence="18" id="KW-1185">Reference proteome</keyword>
<dbReference type="CDD" id="cd02788">
    <property type="entry name" value="MopB_CT_NDH-1_NuoG2-N7"/>
    <property type="match status" value="1"/>
</dbReference>
<comment type="similarity">
    <text evidence="2 13">Belongs to the complex I 75 kDa subunit family.</text>
</comment>
<dbReference type="Gene3D" id="3.40.50.740">
    <property type="match status" value="2"/>
</dbReference>
<dbReference type="GO" id="GO:0016020">
    <property type="term" value="C:membrane"/>
    <property type="evidence" value="ECO:0007669"/>
    <property type="project" value="InterPro"/>
</dbReference>
<dbReference type="NCBIfam" id="TIGR01973">
    <property type="entry name" value="NuoG"/>
    <property type="match status" value="1"/>
</dbReference>
<feature type="domain" description="2Fe-2S ferredoxin-type" evidence="14">
    <location>
        <begin position="17"/>
        <end position="95"/>
    </location>
</feature>
<dbReference type="GO" id="GO:0051537">
    <property type="term" value="F:2 iron, 2 sulfur cluster binding"/>
    <property type="evidence" value="ECO:0007669"/>
    <property type="project" value="UniProtKB-UniRule"/>
</dbReference>
<dbReference type="GO" id="GO:0046872">
    <property type="term" value="F:metal ion binding"/>
    <property type="evidence" value="ECO:0007669"/>
    <property type="project" value="UniProtKB-UniRule"/>
</dbReference>
<dbReference type="STRING" id="244292.ABW17_17765"/>
<dbReference type="InterPro" id="IPR010228">
    <property type="entry name" value="NADH_UbQ_OxRdtase_Gsu"/>
</dbReference>
<evidence type="ECO:0000259" key="15">
    <source>
        <dbReference type="PROSITE" id="PS51669"/>
    </source>
</evidence>
<dbReference type="Gene3D" id="2.40.40.20">
    <property type="match status" value="1"/>
</dbReference>
<evidence type="ECO:0000256" key="8">
    <source>
        <dbReference type="ARBA" id="ARBA00023004"/>
    </source>
</evidence>
<reference evidence="17 18" key="1">
    <citation type="submission" date="2016-01" db="EMBL/GenBank/DDBJ databases">
        <title>The new phylogeny of the genus Mycobacterium.</title>
        <authorList>
            <person name="Tarcisio F."/>
            <person name="Conor M."/>
            <person name="Antonella G."/>
            <person name="Elisabetta G."/>
            <person name="Giulia F.S."/>
            <person name="Sara T."/>
            <person name="Anna F."/>
            <person name="Clotilde B."/>
            <person name="Roberto B."/>
            <person name="Veronica D.S."/>
            <person name="Fabio R."/>
            <person name="Monica P."/>
            <person name="Olivier J."/>
            <person name="Enrico T."/>
            <person name="Nicola S."/>
        </authorList>
    </citation>
    <scope>NUCLEOTIDE SEQUENCE [LARGE SCALE GENOMIC DNA]</scope>
    <source>
        <strain evidence="17 18">DSM 44803</strain>
    </source>
</reference>
<dbReference type="SUPFAM" id="SSF53706">
    <property type="entry name" value="Formate dehydrogenase/DMSO reductase, domains 1-3"/>
    <property type="match status" value="1"/>
</dbReference>
<gene>
    <name evidence="17" type="ORF">AWC17_28375</name>
</gene>
<evidence type="ECO:0000256" key="1">
    <source>
        <dbReference type="ARBA" id="ARBA00001966"/>
    </source>
</evidence>
<keyword evidence="8 13" id="KW-0408">Iron</keyword>
<dbReference type="SMART" id="SM00926">
    <property type="entry name" value="Molybdop_Fe4S4"/>
    <property type="match status" value="1"/>
</dbReference>
<dbReference type="Gene3D" id="3.30.70.20">
    <property type="match status" value="1"/>
</dbReference>
<dbReference type="SUPFAM" id="SSF54292">
    <property type="entry name" value="2Fe-2S ferredoxin-like"/>
    <property type="match status" value="1"/>
</dbReference>
<keyword evidence="3 13" id="KW-0004">4Fe-4S</keyword>
<dbReference type="InterPro" id="IPR006657">
    <property type="entry name" value="MoPterin_dinucl-bd_dom"/>
</dbReference>
<dbReference type="FunFam" id="3.30.70.20:FF:000016">
    <property type="entry name" value="NADH-quinone oxidoreductase"/>
    <property type="match status" value="1"/>
</dbReference>
<dbReference type="NCBIfam" id="NF005895">
    <property type="entry name" value="PRK07860.1"/>
    <property type="match status" value="1"/>
</dbReference>
<organism evidence="17 18">
    <name type="scientific">Mycobacterium nebraskense</name>
    <dbReference type="NCBI Taxonomy" id="244292"/>
    <lineage>
        <taxon>Bacteria</taxon>
        <taxon>Bacillati</taxon>
        <taxon>Actinomycetota</taxon>
        <taxon>Actinomycetes</taxon>
        <taxon>Mycobacteriales</taxon>
        <taxon>Mycobacteriaceae</taxon>
        <taxon>Mycobacterium</taxon>
    </lineage>
</organism>
<dbReference type="PANTHER" id="PTHR43105:SF12">
    <property type="entry name" value="NADH-QUINONE OXIDOREDUCTASE SUBUNIT G"/>
    <property type="match status" value="1"/>
</dbReference>
<proteinExistence type="inferred from homology"/>
<dbReference type="InterPro" id="IPR009010">
    <property type="entry name" value="Asp_de-COase-like_dom_sf"/>
</dbReference>
<dbReference type="FunFam" id="3.10.20.740:FF:000001">
    <property type="entry name" value="NADH-quinone oxidoreductase subunit G"/>
    <property type="match status" value="1"/>
</dbReference>
<dbReference type="GO" id="GO:0043546">
    <property type="term" value="F:molybdopterin cofactor binding"/>
    <property type="evidence" value="ECO:0007669"/>
    <property type="project" value="InterPro"/>
</dbReference>
<evidence type="ECO:0000259" key="16">
    <source>
        <dbReference type="PROSITE" id="PS51839"/>
    </source>
</evidence>
<protein>
    <recommendedName>
        <fullName evidence="13">NADH-quinone oxidoreductase</fullName>
        <ecNumber evidence="13">7.1.1.-</ecNumber>
    </recommendedName>
</protein>
<keyword evidence="7 13" id="KW-1278">Translocase</keyword>
<dbReference type="Proteomes" id="UP000193781">
    <property type="component" value="Unassembled WGS sequence"/>
</dbReference>
<evidence type="ECO:0000256" key="11">
    <source>
        <dbReference type="ARBA" id="ARBA00047712"/>
    </source>
</evidence>
<dbReference type="CDD" id="cd00207">
    <property type="entry name" value="fer2"/>
    <property type="match status" value="1"/>
</dbReference>
<dbReference type="AlphaFoldDB" id="A0A1X1ZVK1"/>
<sequence length="808" mass="85749">MTQAAKTQTGDEVRPPDMVTLTIDDNEISVPKGTLVIRAAELMGIQIPRFCDHPLLEPVGACRQCLVEVEGQRKPMASCTTVATDDMVVRTQLTSEAADKAQHGVMELLLINHPLDCPMCDKGGECPLQNQAMSNGRADSRFTDVKRTFAKPINISAQVLLDRERCILCARCTRFSEQIAGDIFIDMQERGALQQVGIYANEPFDSYFSGNTVQICPVGALTGTAYRFRARPFDLVSSPSVCEHCASGCAQRTDHRRGKVLRRLAGDDPEVNEEWNCDKGRWAFTYATQHDLITTPLIRDADGALVPASWSHAMATAIRGLDAARGRTGVLVGGRATLEDAYAYSKFARIVLDSNDIDFRARPNSAEEADFLASRIAGRRDVSYSDLESAPVVVLVGFEPEDESPIVFLRLRKAARKHRLPVYAVAPFATRALVKMSGRLIKTVPGAEAAALDGLTTGEVGDLLSSPGAVIMVGERLATVPGGLSAAARLADATGARLAWVPRRAGERGALEAGALPALLPGGRPLADETARAQIAAAWHVSELPSAGGRDVDGILAAAADGTLGALLVGGVEPDDFADPEAVLAALDAAGFVVSLELRHSAVTERADVVFPVAPTTQKAGAFVNWEGRYRPFEPALRGSAQQASQSDHQVLDALADEMGVYLGLSTVEAARAELSALGTWDGDWAAGPAVATPQADQARPGPEKGQAVLTGWRMLLDNGRMQDGEPHLAGTARTPAVRLSADTAAEIGAADGDAVTISTPRGSISLPLIITDMPDRVVWLPLNSPGSAVHRQLGVTLGSTVKIGVHS</sequence>
<keyword evidence="6 13" id="KW-0479">Metal-binding</keyword>
<dbReference type="InterPro" id="IPR006656">
    <property type="entry name" value="Mopterin_OxRdtase"/>
</dbReference>
<dbReference type="SUPFAM" id="SSF50692">
    <property type="entry name" value="ADC-like"/>
    <property type="match status" value="1"/>
</dbReference>
<feature type="domain" description="4Fe-4S His(Cys)3-ligated-type" evidence="16">
    <location>
        <begin position="97"/>
        <end position="136"/>
    </location>
</feature>
<dbReference type="PROSITE" id="PS00641">
    <property type="entry name" value="COMPLEX1_75K_1"/>
    <property type="match status" value="1"/>
</dbReference>
<dbReference type="PROSITE" id="PS51839">
    <property type="entry name" value="4FE4S_HC3"/>
    <property type="match status" value="1"/>
</dbReference>
<dbReference type="InterPro" id="IPR000283">
    <property type="entry name" value="NADH_UbQ_OxRdtase_75kDa_su_CS"/>
</dbReference>
<evidence type="ECO:0000313" key="17">
    <source>
        <dbReference type="EMBL" id="ORW27967.1"/>
    </source>
</evidence>
<dbReference type="InterPro" id="IPR036010">
    <property type="entry name" value="2Fe-2S_ferredoxin-like_sf"/>
</dbReference>
<comment type="catalytic activity">
    <reaction evidence="11 13">
        <text>a quinone + NADH + 5 H(+)(in) = a quinol + NAD(+) + 4 H(+)(out)</text>
        <dbReference type="Rhea" id="RHEA:57888"/>
        <dbReference type="ChEBI" id="CHEBI:15378"/>
        <dbReference type="ChEBI" id="CHEBI:24646"/>
        <dbReference type="ChEBI" id="CHEBI:57540"/>
        <dbReference type="ChEBI" id="CHEBI:57945"/>
        <dbReference type="ChEBI" id="CHEBI:132124"/>
    </reaction>
</comment>
<comment type="function">
    <text evidence="12">NDH-1 shuttles electrons from NADH, via FMN and iron-sulfur (Fe-S) centers, to quinones in the respiratory chain. The immediate electron acceptor for the enzyme in this species is believed to be menaquinone. Couples the redox reaction to proton translocation (for every two electrons transferred, four hydrogen ions are translocated across the cytoplasmic membrane), and thus conserves the redox energy in a proton gradient.</text>
</comment>
<keyword evidence="10 13" id="KW-0520">NAD</keyword>
<dbReference type="PROSITE" id="PS51669">
    <property type="entry name" value="4FE4S_MOW_BIS_MGD"/>
    <property type="match status" value="1"/>
</dbReference>
<dbReference type="GO" id="GO:0042773">
    <property type="term" value="P:ATP synthesis coupled electron transport"/>
    <property type="evidence" value="ECO:0007669"/>
    <property type="project" value="InterPro"/>
</dbReference>
<dbReference type="PROSITE" id="PS00643">
    <property type="entry name" value="COMPLEX1_75K_3"/>
    <property type="match status" value="1"/>
</dbReference>
<comment type="caution">
    <text evidence="17">The sequence shown here is derived from an EMBL/GenBank/DDBJ whole genome shotgun (WGS) entry which is preliminary data.</text>
</comment>
<keyword evidence="5 13" id="KW-0874">Quinone</keyword>
<dbReference type="InterPro" id="IPR050123">
    <property type="entry name" value="Prok_molybdopt-oxidoreductase"/>
</dbReference>
<evidence type="ECO:0000256" key="4">
    <source>
        <dbReference type="ARBA" id="ARBA00022714"/>
    </source>
</evidence>
<accession>A0A1X1ZVK1</accession>
<keyword evidence="9 13" id="KW-0411">Iron-sulfur</keyword>
<dbReference type="GO" id="GO:0003954">
    <property type="term" value="F:NADH dehydrogenase activity"/>
    <property type="evidence" value="ECO:0007669"/>
    <property type="project" value="TreeGrafter"/>
</dbReference>
<dbReference type="Gene3D" id="2.20.25.90">
    <property type="entry name" value="ADC-like domains"/>
    <property type="match status" value="1"/>
</dbReference>
<comment type="cofactor">
    <cofactor evidence="13">
        <name>[2Fe-2S] cluster</name>
        <dbReference type="ChEBI" id="CHEBI:190135"/>
    </cofactor>
    <text evidence="13">Binds 1 [2Fe-2S] cluster per subunit.</text>
</comment>
<comment type="cofactor">
    <cofactor evidence="1 13">
        <name>[4Fe-4S] cluster</name>
        <dbReference type="ChEBI" id="CHEBI:49883"/>
    </cofactor>
</comment>
<dbReference type="EMBL" id="LQPH01000071">
    <property type="protein sequence ID" value="ORW27967.1"/>
    <property type="molecule type" value="Genomic_DNA"/>
</dbReference>
<dbReference type="SMART" id="SM00929">
    <property type="entry name" value="NADH-G_4Fe-4S_3"/>
    <property type="match status" value="1"/>
</dbReference>
<evidence type="ECO:0000313" key="18">
    <source>
        <dbReference type="Proteomes" id="UP000193781"/>
    </source>
</evidence>
<dbReference type="InterPro" id="IPR019574">
    <property type="entry name" value="NADH_UbQ_OxRdtase_Gsu_4Fe4S-bd"/>
</dbReference>
<dbReference type="OrthoDB" id="9810782at2"/>
<dbReference type="PANTHER" id="PTHR43105">
    <property type="entry name" value="RESPIRATORY NITRATE REDUCTASE"/>
    <property type="match status" value="1"/>
</dbReference>
<dbReference type="GO" id="GO:0048038">
    <property type="term" value="F:quinone binding"/>
    <property type="evidence" value="ECO:0007669"/>
    <property type="project" value="UniProtKB-UniRule"/>
</dbReference>
<evidence type="ECO:0000256" key="10">
    <source>
        <dbReference type="ARBA" id="ARBA00023027"/>
    </source>
</evidence>
<dbReference type="Pfam" id="PF00384">
    <property type="entry name" value="Molybdopterin"/>
    <property type="match status" value="1"/>
</dbReference>
<dbReference type="RefSeq" id="WP_085164484.1">
    <property type="nucleotide sequence ID" value="NZ_JACKSS010000027.1"/>
</dbReference>
<dbReference type="InterPro" id="IPR006963">
    <property type="entry name" value="Mopterin_OxRdtase_4Fe-4S_dom"/>
</dbReference>
<name>A0A1X1ZVK1_9MYCO</name>
<dbReference type="Pfam" id="PF22117">
    <property type="entry name" value="Fer4_Nqo3"/>
    <property type="match status" value="1"/>
</dbReference>
<dbReference type="Pfam" id="PF10588">
    <property type="entry name" value="NADH-G_4Fe-4S_3"/>
    <property type="match status" value="1"/>
</dbReference>
<dbReference type="InterPro" id="IPR054351">
    <property type="entry name" value="NADH_UbQ_OxRdtase_ferredoxin"/>
</dbReference>
<feature type="domain" description="4Fe-4S Mo/W bis-MGD-type" evidence="15">
    <location>
        <begin position="235"/>
        <end position="291"/>
    </location>
</feature>